<comment type="caution">
    <text evidence="11">The sequence shown here is derived from an EMBL/GenBank/DDBJ whole genome shotgun (WGS) entry which is preliminary data.</text>
</comment>
<keyword evidence="12" id="KW-1185">Reference proteome</keyword>
<evidence type="ECO:0000313" key="11">
    <source>
        <dbReference type="EMBL" id="CAF1471387.1"/>
    </source>
</evidence>
<dbReference type="InterPro" id="IPR036802">
    <property type="entry name" value="ATP-guanido_PTrfase_N_sf"/>
</dbReference>
<name>A0A815R230_9BILA</name>
<dbReference type="AlphaFoldDB" id="A0A815R230"/>
<dbReference type="FunFam" id="1.10.135.10:FF:000005">
    <property type="entry name" value="Glycocyamine kinase beta chain"/>
    <property type="match status" value="1"/>
</dbReference>
<dbReference type="Proteomes" id="UP000663870">
    <property type="component" value="Unassembled WGS sequence"/>
</dbReference>
<dbReference type="GO" id="GO:0004111">
    <property type="term" value="F:creatine kinase activity"/>
    <property type="evidence" value="ECO:0007669"/>
    <property type="project" value="InterPro"/>
</dbReference>
<dbReference type="GO" id="GO:0046314">
    <property type="term" value="P:phosphocreatine biosynthetic process"/>
    <property type="evidence" value="ECO:0007669"/>
    <property type="project" value="InterPro"/>
</dbReference>
<sequence>MSTYTNFFRSLLHFGTNQQKWKLTLLVSSVGLSTAGFLWHRHYHYANSYSLHLKRYSAPAEYPQLTKHANLMASQLTLQMYAKLRDRITPSGYTIDDVIQVGVDNPGSQTRQYFGVSAGDEESYKMFSDLFDPLIRMRYNHGPDARQYHDIDITKLHFPFESNNTTFDINKYILSSRIRITRNLSGYTFPTFSTRAERRHVERNLNKAFQQFIKENNQFNGNYYRLSMVDEQLRNSLANDGVYLYKPQTMSWLSSGVARDWPDGRAIYVNNDKNIFAWINQKDHLRFISWSTNNAKNNLRSVITRFFQGISLLENIMKNEGISFAHDDHFGYLTTCPVNIGTGLKINIYLKLPLLTKDLRLPTIIKDLNLTMEEIMDPDIEGFKDCIDISNRDRIGKTEIEIIQHVLDGVTKLVEIERKLEAGDKLDEYLRR</sequence>
<dbReference type="PROSITE" id="PS51510">
    <property type="entry name" value="PHOSPHAGEN_KINASE_C"/>
    <property type="match status" value="1"/>
</dbReference>
<keyword evidence="2 7" id="KW-0808">Transferase</keyword>
<dbReference type="Pfam" id="PF02807">
    <property type="entry name" value="ATP-gua_PtransN"/>
    <property type="match status" value="1"/>
</dbReference>
<dbReference type="Proteomes" id="UP000663854">
    <property type="component" value="Unassembled WGS sequence"/>
</dbReference>
<dbReference type="PROSITE" id="PS51509">
    <property type="entry name" value="PHOSPHAGEN_KINASE_N"/>
    <property type="match status" value="1"/>
</dbReference>
<dbReference type="Gene3D" id="1.10.135.10">
    <property type="entry name" value="ATP:guanido phosphotransferase, N-terminal domain"/>
    <property type="match status" value="1"/>
</dbReference>
<evidence type="ECO:0000256" key="4">
    <source>
        <dbReference type="ARBA" id="ARBA00022777"/>
    </source>
</evidence>
<feature type="domain" description="Phosphagen kinase C-terminal" evidence="9">
    <location>
        <begin position="172"/>
        <end position="420"/>
    </location>
</feature>
<feature type="domain" description="Phosphagen kinase N-terminal" evidence="8">
    <location>
        <begin position="54"/>
        <end position="140"/>
    </location>
</feature>
<evidence type="ECO:0000256" key="5">
    <source>
        <dbReference type="ARBA" id="ARBA00022840"/>
    </source>
</evidence>
<evidence type="ECO:0000256" key="7">
    <source>
        <dbReference type="PROSITE-ProRule" id="PRU00843"/>
    </source>
</evidence>
<dbReference type="EMBL" id="CAJNOL010002175">
    <property type="protein sequence ID" value="CAF1471387.1"/>
    <property type="molecule type" value="Genomic_DNA"/>
</dbReference>
<comment type="caution">
    <text evidence="7">Lacks conserved residue(s) required for the propagation of feature annotation.</text>
</comment>
<keyword evidence="5 7" id="KW-0067">ATP-binding</keyword>
<evidence type="ECO:0008006" key="13">
    <source>
        <dbReference type="Google" id="ProtNLM"/>
    </source>
</evidence>
<evidence type="ECO:0000256" key="3">
    <source>
        <dbReference type="ARBA" id="ARBA00022741"/>
    </source>
</evidence>
<evidence type="ECO:0000259" key="9">
    <source>
        <dbReference type="PROSITE" id="PS51510"/>
    </source>
</evidence>
<reference evidence="11" key="1">
    <citation type="submission" date="2021-02" db="EMBL/GenBank/DDBJ databases">
        <authorList>
            <person name="Nowell W R."/>
        </authorList>
    </citation>
    <scope>NUCLEOTIDE SEQUENCE</scope>
</reference>
<comment type="similarity">
    <text evidence="1 6">Belongs to the ATP:guanido phosphotransferase family.</text>
</comment>
<feature type="binding site" evidence="7">
    <location>
        <begin position="175"/>
        <end position="179"/>
    </location>
    <ligand>
        <name>ATP</name>
        <dbReference type="ChEBI" id="CHEBI:30616"/>
    </ligand>
</feature>
<feature type="binding site" evidence="7">
    <location>
        <position position="286"/>
    </location>
    <ligand>
        <name>ATP</name>
        <dbReference type="ChEBI" id="CHEBI:30616"/>
    </ligand>
</feature>
<protein>
    <recommendedName>
        <fullName evidence="13">Arginine kinase</fullName>
    </recommendedName>
</protein>
<keyword evidence="3 7" id="KW-0547">Nucleotide-binding</keyword>
<evidence type="ECO:0000256" key="2">
    <source>
        <dbReference type="ARBA" id="ARBA00022679"/>
    </source>
</evidence>
<dbReference type="InterPro" id="IPR022414">
    <property type="entry name" value="ATP-guanido_PTrfase_cat"/>
</dbReference>
<organism evidence="11 12">
    <name type="scientific">Rotaria sordida</name>
    <dbReference type="NCBI Taxonomy" id="392033"/>
    <lineage>
        <taxon>Eukaryota</taxon>
        <taxon>Metazoa</taxon>
        <taxon>Spiralia</taxon>
        <taxon>Gnathifera</taxon>
        <taxon>Rotifera</taxon>
        <taxon>Eurotatoria</taxon>
        <taxon>Bdelloidea</taxon>
        <taxon>Philodinida</taxon>
        <taxon>Philodinidae</taxon>
        <taxon>Rotaria</taxon>
    </lineage>
</organism>
<dbReference type="InterPro" id="IPR022413">
    <property type="entry name" value="ATP-guanido_PTrfase_N"/>
</dbReference>
<dbReference type="EMBL" id="CAJNOH010000441">
    <property type="protein sequence ID" value="CAF1041415.1"/>
    <property type="molecule type" value="Genomic_DNA"/>
</dbReference>
<feature type="binding site" evidence="7">
    <location>
        <begin position="373"/>
        <end position="378"/>
    </location>
    <ligand>
        <name>ATP</name>
        <dbReference type="ChEBI" id="CHEBI:30616"/>
    </ligand>
</feature>
<dbReference type="GO" id="GO:0005615">
    <property type="term" value="C:extracellular space"/>
    <property type="evidence" value="ECO:0007669"/>
    <property type="project" value="TreeGrafter"/>
</dbReference>
<gene>
    <name evidence="11" type="ORF">JXQ802_LOCUS38758</name>
    <name evidence="10" type="ORF">PYM288_LOCUS16663</name>
</gene>
<keyword evidence="4 7" id="KW-0418">Kinase</keyword>
<dbReference type="InterPro" id="IPR000749">
    <property type="entry name" value="ATP-guanido_PTrfase"/>
</dbReference>
<evidence type="ECO:0000313" key="12">
    <source>
        <dbReference type="Proteomes" id="UP000663870"/>
    </source>
</evidence>
<evidence type="ECO:0000256" key="6">
    <source>
        <dbReference type="PROSITE-ProRule" id="PRU00842"/>
    </source>
</evidence>
<dbReference type="Gene3D" id="3.30.590.10">
    <property type="entry name" value="Glutamine synthetase/guanido kinase, catalytic domain"/>
    <property type="match status" value="1"/>
</dbReference>
<dbReference type="GO" id="GO:0005524">
    <property type="term" value="F:ATP binding"/>
    <property type="evidence" value="ECO:0007669"/>
    <property type="project" value="UniProtKB-UniRule"/>
</dbReference>
<dbReference type="Pfam" id="PF00217">
    <property type="entry name" value="ATP-gua_Ptrans"/>
    <property type="match status" value="1"/>
</dbReference>
<dbReference type="PANTHER" id="PTHR11547:SF38">
    <property type="entry name" value="ARGININE KINASE 1-RELATED"/>
    <property type="match status" value="1"/>
</dbReference>
<dbReference type="SUPFAM" id="SSF55931">
    <property type="entry name" value="Glutamine synthetase/guanido kinase"/>
    <property type="match status" value="1"/>
</dbReference>
<dbReference type="PANTHER" id="PTHR11547">
    <property type="entry name" value="ARGININE OR CREATINE KINASE"/>
    <property type="match status" value="1"/>
</dbReference>
<evidence type="ECO:0000259" key="8">
    <source>
        <dbReference type="PROSITE" id="PS51509"/>
    </source>
</evidence>
<evidence type="ECO:0000256" key="1">
    <source>
        <dbReference type="ARBA" id="ARBA00006798"/>
    </source>
</evidence>
<dbReference type="SUPFAM" id="SSF48034">
    <property type="entry name" value="Guanido kinase N-terminal domain"/>
    <property type="match status" value="1"/>
</dbReference>
<evidence type="ECO:0000313" key="10">
    <source>
        <dbReference type="EMBL" id="CAF1041415.1"/>
    </source>
</evidence>
<proteinExistence type="inferred from homology"/>
<feature type="binding site" evidence="7">
    <location>
        <begin position="345"/>
        <end position="349"/>
    </location>
    <ligand>
        <name>ATP</name>
        <dbReference type="ChEBI" id="CHEBI:30616"/>
    </ligand>
</feature>
<dbReference type="InterPro" id="IPR014746">
    <property type="entry name" value="Gln_synth/guanido_kin_cat_dom"/>
</dbReference>
<accession>A0A815R230</accession>